<comment type="cofactor">
    <cofactor evidence="1">
        <name>Mg(2+)</name>
        <dbReference type="ChEBI" id="CHEBI:18420"/>
    </cofactor>
</comment>
<dbReference type="PANTHER" id="PTHR12001">
    <property type="entry name" value="GERANYLGERANYL PYROPHOSPHATE SYNTHASE"/>
    <property type="match status" value="1"/>
</dbReference>
<keyword evidence="5" id="KW-0460">Magnesium</keyword>
<keyword evidence="4" id="KW-0479">Metal-binding</keyword>
<comment type="similarity">
    <text evidence="2 6">Belongs to the FPP/GGPP synthase family.</text>
</comment>
<keyword evidence="8" id="KW-1185">Reference proteome</keyword>
<evidence type="ECO:0000313" key="8">
    <source>
        <dbReference type="Proteomes" id="UP001164305"/>
    </source>
</evidence>
<dbReference type="PROSITE" id="PS00723">
    <property type="entry name" value="POLYPRENYL_SYNTHASE_1"/>
    <property type="match status" value="1"/>
</dbReference>
<evidence type="ECO:0000256" key="5">
    <source>
        <dbReference type="ARBA" id="ARBA00022842"/>
    </source>
</evidence>
<dbReference type="InterPro" id="IPR008949">
    <property type="entry name" value="Isoprenoid_synthase_dom_sf"/>
</dbReference>
<dbReference type="Gene3D" id="1.10.600.10">
    <property type="entry name" value="Farnesyl Diphosphate Synthase"/>
    <property type="match status" value="1"/>
</dbReference>
<keyword evidence="3 6" id="KW-0808">Transferase</keyword>
<dbReference type="RefSeq" id="WP_263593039.1">
    <property type="nucleotide sequence ID" value="NZ_CP107020.1"/>
</dbReference>
<evidence type="ECO:0000313" key="7">
    <source>
        <dbReference type="EMBL" id="UYG15825.1"/>
    </source>
</evidence>
<name>A0ABY6FYB1_9MICO</name>
<dbReference type="InterPro" id="IPR033749">
    <property type="entry name" value="Polyprenyl_synt_CS"/>
</dbReference>
<evidence type="ECO:0000256" key="2">
    <source>
        <dbReference type="ARBA" id="ARBA00006706"/>
    </source>
</evidence>
<dbReference type="SFLD" id="SFLDS00005">
    <property type="entry name" value="Isoprenoid_Synthase_Type_I"/>
    <property type="match status" value="1"/>
</dbReference>
<dbReference type="SUPFAM" id="SSF48576">
    <property type="entry name" value="Terpenoid synthases"/>
    <property type="match status" value="1"/>
</dbReference>
<dbReference type="PANTHER" id="PTHR12001:SF85">
    <property type="entry name" value="SHORT CHAIN ISOPRENYL DIPHOSPHATE SYNTHASE"/>
    <property type="match status" value="1"/>
</dbReference>
<evidence type="ECO:0000256" key="1">
    <source>
        <dbReference type="ARBA" id="ARBA00001946"/>
    </source>
</evidence>
<evidence type="ECO:0000256" key="3">
    <source>
        <dbReference type="ARBA" id="ARBA00022679"/>
    </source>
</evidence>
<proteinExistence type="inferred from homology"/>
<evidence type="ECO:0000256" key="4">
    <source>
        <dbReference type="ARBA" id="ARBA00022723"/>
    </source>
</evidence>
<gene>
    <name evidence="7" type="ORF">BRM3_09220</name>
</gene>
<dbReference type="Pfam" id="PF00348">
    <property type="entry name" value="polyprenyl_synt"/>
    <property type="match status" value="1"/>
</dbReference>
<sequence length="361" mass="38746">MQAVPDLAETTAPALDESLSAEIAQLMQPGAARMRTHGPEAAELWDEAVAALAGGKRIRPRLLVETYDALAPEGAAPAPRALALRVAATLEILHVALLLHDDVIDGDLTRRGRDNLIGSLHRRTAARDDEHSLHRARSAAILVGDLLLALTHQSLARLPLATARRTSLLDLLDDALCETVAGEFLDVSLADGALDPDVSTVLEMTRSKTAAYSVELPLRWAAVLADADPATGWALARVGRHVGLAYQLQDDALSVFGDAACHGKDPFSDLREGKETAIIAYARTTGAWEGIRRHLGAPDLTEEQALTLQRLLVDCGARRHVEALTAIEMRAARALLADGALPVRARPVLDRLLDRLEDRAA</sequence>
<accession>A0ABY6FYB1</accession>
<reference evidence="7" key="1">
    <citation type="submission" date="2022-10" db="EMBL/GenBank/DDBJ databases">
        <title>Whole-Genome Sequencing of Brachybacterium huguangmaarense BRM-3, Isolated from Betula schmidtii.</title>
        <authorList>
            <person name="Haam D."/>
        </authorList>
    </citation>
    <scope>NUCLEOTIDE SEQUENCE</scope>
    <source>
        <strain evidence="7">BRM-3</strain>
    </source>
</reference>
<dbReference type="EMBL" id="CP107020">
    <property type="protein sequence ID" value="UYG15825.1"/>
    <property type="molecule type" value="Genomic_DNA"/>
</dbReference>
<protein>
    <submittedName>
        <fullName evidence="7">Polyprenyl synthetase family protein</fullName>
    </submittedName>
</protein>
<organism evidence="7 8">
    <name type="scientific">Brachybacterium huguangmaarense</name>
    <dbReference type="NCBI Taxonomy" id="1652028"/>
    <lineage>
        <taxon>Bacteria</taxon>
        <taxon>Bacillati</taxon>
        <taxon>Actinomycetota</taxon>
        <taxon>Actinomycetes</taxon>
        <taxon>Micrococcales</taxon>
        <taxon>Dermabacteraceae</taxon>
        <taxon>Brachybacterium</taxon>
    </lineage>
</organism>
<dbReference type="Proteomes" id="UP001164305">
    <property type="component" value="Chromosome"/>
</dbReference>
<evidence type="ECO:0000256" key="6">
    <source>
        <dbReference type="RuleBase" id="RU004466"/>
    </source>
</evidence>
<dbReference type="InterPro" id="IPR000092">
    <property type="entry name" value="Polyprenyl_synt"/>
</dbReference>